<evidence type="ECO:0000313" key="8">
    <source>
        <dbReference type="Proteomes" id="UP001597391"/>
    </source>
</evidence>
<evidence type="ECO:0000256" key="5">
    <source>
        <dbReference type="SAM" id="Phobius"/>
    </source>
</evidence>
<dbReference type="RefSeq" id="WP_377467281.1">
    <property type="nucleotide sequence ID" value="NZ_JBHUOP010000005.1"/>
</dbReference>
<protein>
    <submittedName>
        <fullName evidence="7">MFS transporter</fullName>
    </submittedName>
</protein>
<feature type="transmembrane region" description="Helical" evidence="5">
    <location>
        <begin position="408"/>
        <end position="427"/>
    </location>
</feature>
<feature type="domain" description="Major facilitator superfamily (MFS) profile" evidence="6">
    <location>
        <begin position="19"/>
        <end position="436"/>
    </location>
</feature>
<accession>A0ABW5XH86</accession>
<dbReference type="InterPro" id="IPR011701">
    <property type="entry name" value="MFS"/>
</dbReference>
<evidence type="ECO:0000259" key="6">
    <source>
        <dbReference type="PROSITE" id="PS50850"/>
    </source>
</evidence>
<evidence type="ECO:0000256" key="1">
    <source>
        <dbReference type="ARBA" id="ARBA00004651"/>
    </source>
</evidence>
<keyword evidence="3 5" id="KW-1133">Transmembrane helix</keyword>
<sequence>MPTSDPQQTTAVAPYIYRARNGLLILFALLGMSFSTWLARFPTVRELLGLTTAQLGFVLLAGAFGSLIFVTIAGALVERFGGRRILTVSAFGISLAFFLEGLGPAIGSVQVLAVGVFFQGVFVALTNVPQNVETAAVERRMGKAILSHFHAAYSIGAVIGSLIGAACAALNVPLLLQMSAMAGITLAVRLMLIPRVVLDTELSAQTRFDRAQVARRRRVERAEIKAGVVESPDPQGIVGVFRNRKASLGSALGAWREPRTLLIGLVIFAAALSEGSANNWLSIAVVDGFGQKEQIGALALGLFLAAMTIIRIAGPQLLGRFGRVAILRASAIASVVGLLCFGFGPHFGFALVGIVLWGMGAALAVPIVISGASDDPIRAAARVSVVSAFASTASLAAPPILGLVADSIGARLAITTIAIFMLVSLAVSRNVAPLRPDQMTGAVLQDARRDETFH</sequence>
<feature type="transmembrane region" description="Helical" evidence="5">
    <location>
        <begin position="109"/>
        <end position="128"/>
    </location>
</feature>
<feature type="transmembrane region" description="Helical" evidence="5">
    <location>
        <begin position="178"/>
        <end position="198"/>
    </location>
</feature>
<dbReference type="InterPro" id="IPR036259">
    <property type="entry name" value="MFS_trans_sf"/>
</dbReference>
<dbReference type="InterPro" id="IPR020846">
    <property type="entry name" value="MFS_dom"/>
</dbReference>
<feature type="transmembrane region" description="Helical" evidence="5">
    <location>
        <begin position="295"/>
        <end position="313"/>
    </location>
</feature>
<comment type="caution">
    <text evidence="7">The sequence shown here is derived from an EMBL/GenBank/DDBJ whole genome shotgun (WGS) entry which is preliminary data.</text>
</comment>
<keyword evidence="4 5" id="KW-0472">Membrane</keyword>
<dbReference type="CDD" id="cd17393">
    <property type="entry name" value="MFS_MosC_like"/>
    <property type="match status" value="1"/>
</dbReference>
<dbReference type="InterPro" id="IPR051788">
    <property type="entry name" value="MFS_Transporter"/>
</dbReference>
<feature type="transmembrane region" description="Helical" evidence="5">
    <location>
        <begin position="21"/>
        <end position="41"/>
    </location>
</feature>
<evidence type="ECO:0000256" key="3">
    <source>
        <dbReference type="ARBA" id="ARBA00022989"/>
    </source>
</evidence>
<feature type="transmembrane region" description="Helical" evidence="5">
    <location>
        <begin position="84"/>
        <end position="103"/>
    </location>
</feature>
<feature type="transmembrane region" description="Helical" evidence="5">
    <location>
        <begin position="53"/>
        <end position="77"/>
    </location>
</feature>
<keyword evidence="2 5" id="KW-0812">Transmembrane</keyword>
<dbReference type="PANTHER" id="PTHR23514">
    <property type="entry name" value="BYPASS OF STOP CODON PROTEIN 6"/>
    <property type="match status" value="1"/>
</dbReference>
<evidence type="ECO:0000313" key="7">
    <source>
        <dbReference type="EMBL" id="MFD2841335.1"/>
    </source>
</evidence>
<dbReference type="Gene3D" id="1.20.1250.20">
    <property type="entry name" value="MFS general substrate transporter like domains"/>
    <property type="match status" value="1"/>
</dbReference>
<feature type="transmembrane region" description="Helical" evidence="5">
    <location>
        <begin position="261"/>
        <end position="283"/>
    </location>
</feature>
<dbReference type="EMBL" id="JBHUOP010000005">
    <property type="protein sequence ID" value="MFD2841335.1"/>
    <property type="molecule type" value="Genomic_DNA"/>
</dbReference>
<name>A0ABW5XH86_9MICO</name>
<keyword evidence="8" id="KW-1185">Reference proteome</keyword>
<dbReference type="Pfam" id="PF07690">
    <property type="entry name" value="MFS_1"/>
    <property type="match status" value="1"/>
</dbReference>
<reference evidence="8" key="1">
    <citation type="journal article" date="2019" name="Int. J. Syst. Evol. Microbiol.">
        <title>The Global Catalogue of Microorganisms (GCM) 10K type strain sequencing project: providing services to taxonomists for standard genome sequencing and annotation.</title>
        <authorList>
            <consortium name="The Broad Institute Genomics Platform"/>
            <consortium name="The Broad Institute Genome Sequencing Center for Infectious Disease"/>
            <person name="Wu L."/>
            <person name="Ma J."/>
        </authorList>
    </citation>
    <scope>NUCLEOTIDE SEQUENCE [LARGE SCALE GENOMIC DNA]</scope>
    <source>
        <strain evidence="8">KCTC 33576</strain>
    </source>
</reference>
<dbReference type="Proteomes" id="UP001597391">
    <property type="component" value="Unassembled WGS sequence"/>
</dbReference>
<gene>
    <name evidence="7" type="ORF">ACFSYH_12280</name>
</gene>
<proteinExistence type="predicted"/>
<dbReference type="PROSITE" id="PS50850">
    <property type="entry name" value="MFS"/>
    <property type="match status" value="1"/>
</dbReference>
<feature type="transmembrane region" description="Helical" evidence="5">
    <location>
        <begin position="149"/>
        <end position="172"/>
    </location>
</feature>
<feature type="transmembrane region" description="Helical" evidence="5">
    <location>
        <begin position="325"/>
        <end position="344"/>
    </location>
</feature>
<evidence type="ECO:0000256" key="2">
    <source>
        <dbReference type="ARBA" id="ARBA00022692"/>
    </source>
</evidence>
<comment type="subcellular location">
    <subcellularLocation>
        <location evidence="1">Cell membrane</location>
        <topology evidence="1">Multi-pass membrane protein</topology>
    </subcellularLocation>
</comment>
<evidence type="ECO:0000256" key="4">
    <source>
        <dbReference type="ARBA" id="ARBA00023136"/>
    </source>
</evidence>
<organism evidence="7 8">
    <name type="scientific">Populibacterium corticicola</name>
    <dbReference type="NCBI Taxonomy" id="1812826"/>
    <lineage>
        <taxon>Bacteria</taxon>
        <taxon>Bacillati</taxon>
        <taxon>Actinomycetota</taxon>
        <taxon>Actinomycetes</taxon>
        <taxon>Micrococcales</taxon>
        <taxon>Jonesiaceae</taxon>
        <taxon>Populibacterium</taxon>
    </lineage>
</organism>
<dbReference type="SUPFAM" id="SSF103473">
    <property type="entry name" value="MFS general substrate transporter"/>
    <property type="match status" value="1"/>
</dbReference>
<dbReference type="PANTHER" id="PTHR23514:SF13">
    <property type="entry name" value="INNER MEMBRANE PROTEIN YBJJ"/>
    <property type="match status" value="1"/>
</dbReference>
<feature type="transmembrane region" description="Helical" evidence="5">
    <location>
        <begin position="350"/>
        <end position="369"/>
    </location>
</feature>
<feature type="transmembrane region" description="Helical" evidence="5">
    <location>
        <begin position="381"/>
        <end position="402"/>
    </location>
</feature>